<evidence type="ECO:0000256" key="5">
    <source>
        <dbReference type="RuleBase" id="RU361177"/>
    </source>
</evidence>
<evidence type="ECO:0000256" key="4">
    <source>
        <dbReference type="ARBA" id="ARBA00023002"/>
    </source>
</evidence>
<dbReference type="Gene3D" id="3.50.50.60">
    <property type="entry name" value="FAD/NAD(P)-binding domain"/>
    <property type="match status" value="1"/>
</dbReference>
<organism evidence="6 7">
    <name type="scientific">Ditylenchus dipsaci</name>
    <dbReference type="NCBI Taxonomy" id="166011"/>
    <lineage>
        <taxon>Eukaryota</taxon>
        <taxon>Metazoa</taxon>
        <taxon>Ecdysozoa</taxon>
        <taxon>Nematoda</taxon>
        <taxon>Chromadorea</taxon>
        <taxon>Rhabditida</taxon>
        <taxon>Tylenchina</taxon>
        <taxon>Tylenchomorpha</taxon>
        <taxon>Sphaerularioidea</taxon>
        <taxon>Anguinidae</taxon>
        <taxon>Anguininae</taxon>
        <taxon>Ditylenchus</taxon>
    </lineage>
</organism>
<proteinExistence type="inferred from homology"/>
<comment type="cofactor">
    <cofactor evidence="5">
        <name>FAD</name>
        <dbReference type="ChEBI" id="CHEBI:57692"/>
    </cofactor>
</comment>
<keyword evidence="3 5" id="KW-0274">FAD</keyword>
<evidence type="ECO:0000256" key="2">
    <source>
        <dbReference type="ARBA" id="ARBA00022630"/>
    </source>
</evidence>
<reference evidence="7" key="1">
    <citation type="submission" date="2022-11" db="UniProtKB">
        <authorList>
            <consortium name="WormBaseParasite"/>
        </authorList>
    </citation>
    <scope>IDENTIFICATION</scope>
</reference>
<name>A0A915EBR5_9BILA</name>
<evidence type="ECO:0000256" key="3">
    <source>
        <dbReference type="ARBA" id="ARBA00022827"/>
    </source>
</evidence>
<keyword evidence="4 5" id="KW-0560">Oxidoreductase</keyword>
<keyword evidence="6" id="KW-1185">Reference proteome</keyword>
<dbReference type="EC" id="1.-.-.-" evidence="5"/>
<keyword evidence="2 5" id="KW-0285">Flavoprotein</keyword>
<sequence length="195" mass="21314">MGSAVLELEVYLLICSLLRTGWEKANYNLVLIMPNTDYTKHRLSQQQVTMNDELPGRIICGAIIVKPTLAPFTPNGVIWEDGSATQPVDNVILCTGYRPTFDLVEDGKLIRVTENKSCLYKHMYPAELLCGGDFDLNNKVPFVASSTKSPSLAIIGLVHASGAITSVVEMQAAFSSTISVGDLSGQQPELKPWLR</sequence>
<dbReference type="PANTHER" id="PTHR23023">
    <property type="entry name" value="DIMETHYLANILINE MONOOXYGENASE"/>
    <property type="match status" value="1"/>
</dbReference>
<accession>A0A915EBR5</accession>
<protein>
    <recommendedName>
        <fullName evidence="5">Flavin-containing monooxygenase</fullName>
        <ecNumber evidence="5">1.-.-.-</ecNumber>
    </recommendedName>
</protein>
<dbReference type="Proteomes" id="UP000887574">
    <property type="component" value="Unplaced"/>
</dbReference>
<dbReference type="GO" id="GO:0050660">
    <property type="term" value="F:flavin adenine dinucleotide binding"/>
    <property type="evidence" value="ECO:0007669"/>
    <property type="project" value="InterPro"/>
</dbReference>
<dbReference type="GO" id="GO:0004499">
    <property type="term" value="F:N,N-dimethylaniline monooxygenase activity"/>
    <property type="evidence" value="ECO:0007669"/>
    <property type="project" value="InterPro"/>
</dbReference>
<dbReference type="GO" id="GO:0050661">
    <property type="term" value="F:NADP binding"/>
    <property type="evidence" value="ECO:0007669"/>
    <property type="project" value="InterPro"/>
</dbReference>
<evidence type="ECO:0000313" key="6">
    <source>
        <dbReference type="Proteomes" id="UP000887574"/>
    </source>
</evidence>
<evidence type="ECO:0000313" key="7">
    <source>
        <dbReference type="WBParaSite" id="jg3614"/>
    </source>
</evidence>
<evidence type="ECO:0000256" key="1">
    <source>
        <dbReference type="ARBA" id="ARBA00009183"/>
    </source>
</evidence>
<dbReference type="WBParaSite" id="jg3614">
    <property type="protein sequence ID" value="jg3614"/>
    <property type="gene ID" value="jg3614"/>
</dbReference>
<dbReference type="InterPro" id="IPR020946">
    <property type="entry name" value="Flavin_mOase-like"/>
</dbReference>
<dbReference type="AlphaFoldDB" id="A0A915EBR5"/>
<keyword evidence="5" id="KW-0503">Monooxygenase</keyword>
<dbReference type="InterPro" id="IPR050346">
    <property type="entry name" value="FMO-like"/>
</dbReference>
<dbReference type="InterPro" id="IPR036188">
    <property type="entry name" value="FAD/NAD-bd_sf"/>
</dbReference>
<comment type="similarity">
    <text evidence="1 5">Belongs to the FMO family.</text>
</comment>
<dbReference type="Pfam" id="PF00743">
    <property type="entry name" value="FMO-like"/>
    <property type="match status" value="1"/>
</dbReference>